<feature type="non-terminal residue" evidence="1">
    <location>
        <position position="1"/>
    </location>
</feature>
<reference evidence="1 2" key="1">
    <citation type="submission" date="2015-10" db="EMBL/GenBank/DDBJ databases">
        <title>Genome sequencing of Penicillium freii.</title>
        <authorList>
            <person name="Nguyen H.D."/>
            <person name="Visagie C.M."/>
            <person name="Seifert K.A."/>
        </authorList>
    </citation>
    <scope>NUCLEOTIDE SEQUENCE [LARGE SCALE GENOMIC DNA]</scope>
    <source>
        <strain evidence="1 2">DAOM 242723</strain>
    </source>
</reference>
<evidence type="ECO:0000313" key="2">
    <source>
        <dbReference type="Proteomes" id="UP000055045"/>
    </source>
</evidence>
<dbReference type="AlphaFoldDB" id="A0A101M7J1"/>
<dbReference type="Proteomes" id="UP000055045">
    <property type="component" value="Unassembled WGS sequence"/>
</dbReference>
<organism evidence="1 2">
    <name type="scientific">Penicillium freii</name>
    <dbReference type="NCBI Taxonomy" id="48697"/>
    <lineage>
        <taxon>Eukaryota</taxon>
        <taxon>Fungi</taxon>
        <taxon>Dikarya</taxon>
        <taxon>Ascomycota</taxon>
        <taxon>Pezizomycotina</taxon>
        <taxon>Eurotiomycetes</taxon>
        <taxon>Eurotiomycetidae</taxon>
        <taxon>Eurotiales</taxon>
        <taxon>Aspergillaceae</taxon>
        <taxon>Penicillium</taxon>
    </lineage>
</organism>
<proteinExistence type="predicted"/>
<protein>
    <submittedName>
        <fullName evidence="1">Uncharacterized protein</fullName>
    </submittedName>
</protein>
<accession>A0A101M7J1</accession>
<dbReference type="STRING" id="48697.A0A101M7J1"/>
<evidence type="ECO:0000313" key="1">
    <source>
        <dbReference type="EMBL" id="KUM55404.1"/>
    </source>
</evidence>
<comment type="caution">
    <text evidence="1">The sequence shown here is derived from an EMBL/GenBank/DDBJ whole genome shotgun (WGS) entry which is preliminary data.</text>
</comment>
<name>A0A101M7J1_PENFR</name>
<sequence length="129" mass="14748">LQPRLVTSKMRTKHDPTLKYMANVVDFGEHSNNEIQRAVLPRTESGYSDTLLIFDDFVTLHPQAVIPPDIRTCRAFLEWVSRGMNGRIEERPTVETIQGFFRKLGQQTLALSVRSGISQLREKHVAARD</sequence>
<keyword evidence="2" id="KW-1185">Reference proteome</keyword>
<gene>
    <name evidence="1" type="ORF">ACN42_g11877</name>
</gene>
<dbReference type="EMBL" id="LLXE01001075">
    <property type="protein sequence ID" value="KUM55404.1"/>
    <property type="molecule type" value="Genomic_DNA"/>
</dbReference>